<reference evidence="1" key="1">
    <citation type="submission" date="2023-03" db="UniProtKB">
        <authorList>
            <consortium name="EnsemblPlants"/>
        </authorList>
    </citation>
    <scope>IDENTIFICATION</scope>
</reference>
<accession>A0A9I9CD22</accession>
<dbReference type="AlphaFoldDB" id="A0A9I9CD22"/>
<name>A0A9I9CD22_CUCME</name>
<proteinExistence type="predicted"/>
<protein>
    <submittedName>
        <fullName evidence="1">Uncharacterized protein</fullName>
    </submittedName>
</protein>
<evidence type="ECO:0000313" key="1">
    <source>
        <dbReference type="EnsemblPlants" id="MELO3C001553.2.1"/>
    </source>
</evidence>
<sequence>MGDGECAYNNSSDRVGGSIVGLGDSAARLGGWTGCVGGLLYDYIFNSNSFG</sequence>
<dbReference type="Gramene" id="MELO3C001553.2.1">
    <property type="protein sequence ID" value="MELO3C001553.2.1"/>
    <property type="gene ID" value="MELO3C001553.2"/>
</dbReference>
<organism evidence="1">
    <name type="scientific">Cucumis melo</name>
    <name type="common">Muskmelon</name>
    <dbReference type="NCBI Taxonomy" id="3656"/>
    <lineage>
        <taxon>Eukaryota</taxon>
        <taxon>Viridiplantae</taxon>
        <taxon>Streptophyta</taxon>
        <taxon>Embryophyta</taxon>
        <taxon>Tracheophyta</taxon>
        <taxon>Spermatophyta</taxon>
        <taxon>Magnoliopsida</taxon>
        <taxon>eudicotyledons</taxon>
        <taxon>Gunneridae</taxon>
        <taxon>Pentapetalae</taxon>
        <taxon>rosids</taxon>
        <taxon>fabids</taxon>
        <taxon>Cucurbitales</taxon>
        <taxon>Cucurbitaceae</taxon>
        <taxon>Benincaseae</taxon>
        <taxon>Cucumis</taxon>
    </lineage>
</organism>
<dbReference type="EnsemblPlants" id="MELO3C001553.2.1">
    <property type="protein sequence ID" value="MELO3C001553.2.1"/>
    <property type="gene ID" value="MELO3C001553.2"/>
</dbReference>